<evidence type="ECO:0000259" key="2">
    <source>
        <dbReference type="PROSITE" id="PS50883"/>
    </source>
</evidence>
<gene>
    <name evidence="4" type="ORF">OPS25_07040</name>
</gene>
<dbReference type="Gene3D" id="3.30.70.270">
    <property type="match status" value="1"/>
</dbReference>
<keyword evidence="1" id="KW-1133">Transmembrane helix</keyword>
<reference evidence="4" key="1">
    <citation type="submission" date="2022-11" db="EMBL/GenBank/DDBJ databases">
        <title>Alteromonas sp. nov., isolated from sea water of the Qingdao.</title>
        <authorList>
            <person name="Wang Q."/>
        </authorList>
    </citation>
    <scope>NUCLEOTIDE SEQUENCE</scope>
    <source>
        <strain evidence="4">ASW11-7</strain>
    </source>
</reference>
<feature type="domain" description="GGDEF" evidence="3">
    <location>
        <begin position="230"/>
        <end position="361"/>
    </location>
</feature>
<dbReference type="PROSITE" id="PS50887">
    <property type="entry name" value="GGDEF"/>
    <property type="match status" value="1"/>
</dbReference>
<dbReference type="SUPFAM" id="SSF55073">
    <property type="entry name" value="Nucleotide cyclase"/>
    <property type="match status" value="1"/>
</dbReference>
<keyword evidence="5" id="KW-1185">Reference proteome</keyword>
<dbReference type="SMART" id="SM00267">
    <property type="entry name" value="GGDEF"/>
    <property type="match status" value="1"/>
</dbReference>
<comment type="caution">
    <text evidence="4">The sequence shown here is derived from an EMBL/GenBank/DDBJ whole genome shotgun (WGS) entry which is preliminary data.</text>
</comment>
<evidence type="ECO:0000313" key="4">
    <source>
        <dbReference type="EMBL" id="MCW8108246.1"/>
    </source>
</evidence>
<dbReference type="InterPro" id="IPR043128">
    <property type="entry name" value="Rev_trsase/Diguanyl_cyclase"/>
</dbReference>
<dbReference type="Gene3D" id="3.20.20.450">
    <property type="entry name" value="EAL domain"/>
    <property type="match status" value="1"/>
</dbReference>
<dbReference type="NCBIfam" id="TIGR00254">
    <property type="entry name" value="GGDEF"/>
    <property type="match status" value="1"/>
</dbReference>
<evidence type="ECO:0000256" key="1">
    <source>
        <dbReference type="SAM" id="Phobius"/>
    </source>
</evidence>
<dbReference type="PANTHER" id="PTHR33121">
    <property type="entry name" value="CYCLIC DI-GMP PHOSPHODIESTERASE PDEF"/>
    <property type="match status" value="1"/>
</dbReference>
<dbReference type="CDD" id="cd01948">
    <property type="entry name" value="EAL"/>
    <property type="match status" value="1"/>
</dbReference>
<dbReference type="PANTHER" id="PTHR33121:SF71">
    <property type="entry name" value="OXYGEN SENSOR PROTEIN DOSP"/>
    <property type="match status" value="1"/>
</dbReference>
<dbReference type="Proteomes" id="UP001142810">
    <property type="component" value="Unassembled WGS sequence"/>
</dbReference>
<evidence type="ECO:0000259" key="3">
    <source>
        <dbReference type="PROSITE" id="PS50887"/>
    </source>
</evidence>
<dbReference type="CDD" id="cd01949">
    <property type="entry name" value="GGDEF"/>
    <property type="match status" value="1"/>
</dbReference>
<keyword evidence="1" id="KW-0472">Membrane</keyword>
<organism evidence="4 5">
    <name type="scientific">Alteromonas aquimaris</name>
    <dbReference type="NCBI Taxonomy" id="2998417"/>
    <lineage>
        <taxon>Bacteria</taxon>
        <taxon>Pseudomonadati</taxon>
        <taxon>Pseudomonadota</taxon>
        <taxon>Gammaproteobacteria</taxon>
        <taxon>Alteromonadales</taxon>
        <taxon>Alteromonadaceae</taxon>
        <taxon>Alteromonas/Salinimonas group</taxon>
        <taxon>Alteromonas</taxon>
    </lineage>
</organism>
<dbReference type="Pfam" id="PF00563">
    <property type="entry name" value="EAL"/>
    <property type="match status" value="1"/>
</dbReference>
<dbReference type="InterPro" id="IPR000160">
    <property type="entry name" value="GGDEF_dom"/>
</dbReference>
<dbReference type="InterPro" id="IPR029787">
    <property type="entry name" value="Nucleotide_cyclase"/>
</dbReference>
<dbReference type="SUPFAM" id="SSF141868">
    <property type="entry name" value="EAL domain-like"/>
    <property type="match status" value="1"/>
</dbReference>
<dbReference type="Pfam" id="PF00990">
    <property type="entry name" value="GGDEF"/>
    <property type="match status" value="1"/>
</dbReference>
<sequence>MPSKLSLLKENSQIRKRMLIGSVGLTLIVISIFSYLGSDMLLNLESRLAQRTFNGQLSGIARVLNEYPELVHASLPQAESESAPTFLLPVQRDLVVLLVGNQTVFRSPTNAPSLPLDINFIKRSPLGFTSISNVPVFISKQWSDQHKQYVTAVWLAKSQHIATREVINHLTLTAILTFMIAVWAAVIISVLVTRRFEKANRLLQKMALVDALTHLPNRNALLNSVRVTGNSGALFFIDLDRFKEVNDEMGHDVGDSLLIAFAKRLTQIAGDNVRVYRNRSDEFVLWHPDLAQSNANEWAFSLLYQCRNALSMPDYTFEVGCTIGVACFPEHGKNISMLLKNAEHAMHRAKQLRLGIEIYNDAHEYGSGLQVALRSQLYHALQQRQFHLYYQPKVRMDSQEMTGVEAIVRWHHPDEGMLLPASFIDLVEQSGIIHSFTRYTVEEAVNQIKIWQKQGFDVPVSVNLSAYNLLDDAFIGFIADLLAKTGVSPSLLEFELTESATMVDIDVSKKMIKTFKEMGIKTSIDDFGTGMSSFAYLRELDIHTVKLDRSFVKNIHQIEKDERIVEGIVALCRSLSINIIAEGVETARQAEILQGLDCQFAQGFLFGKPVPSGLVHSLLPSMKSLATQPV</sequence>
<dbReference type="RefSeq" id="WP_265616942.1">
    <property type="nucleotide sequence ID" value="NZ_JAPFRD010000009.1"/>
</dbReference>
<dbReference type="InterPro" id="IPR050706">
    <property type="entry name" value="Cyclic-di-GMP_PDE-like"/>
</dbReference>
<accession>A0ABT3P646</accession>
<dbReference type="EMBL" id="JAPFRD010000009">
    <property type="protein sequence ID" value="MCW8108246.1"/>
    <property type="molecule type" value="Genomic_DNA"/>
</dbReference>
<feature type="transmembrane region" description="Helical" evidence="1">
    <location>
        <begin position="170"/>
        <end position="192"/>
    </location>
</feature>
<feature type="domain" description="EAL" evidence="2">
    <location>
        <begin position="370"/>
        <end position="623"/>
    </location>
</feature>
<dbReference type="InterPro" id="IPR001633">
    <property type="entry name" value="EAL_dom"/>
</dbReference>
<protein>
    <submittedName>
        <fullName evidence="4">Bifunctional diguanylate cyclase/phosphodiesterase</fullName>
    </submittedName>
</protein>
<proteinExistence type="predicted"/>
<keyword evidence="1" id="KW-0812">Transmembrane</keyword>
<dbReference type="SMART" id="SM00052">
    <property type="entry name" value="EAL"/>
    <property type="match status" value="1"/>
</dbReference>
<evidence type="ECO:0000313" key="5">
    <source>
        <dbReference type="Proteomes" id="UP001142810"/>
    </source>
</evidence>
<name>A0ABT3P646_9ALTE</name>
<dbReference type="PROSITE" id="PS50883">
    <property type="entry name" value="EAL"/>
    <property type="match status" value="1"/>
</dbReference>
<dbReference type="InterPro" id="IPR035919">
    <property type="entry name" value="EAL_sf"/>
</dbReference>
<feature type="transmembrane region" description="Helical" evidence="1">
    <location>
        <begin position="20"/>
        <end position="38"/>
    </location>
</feature>